<gene>
    <name evidence="2" type="ORF">RCL2_000378300</name>
</gene>
<sequence>MASNDQLSSRYIKTEPIDSNNSNDTVDSFINLIVQDYSKKETTFKIRKTKPLNKLAEVYCERNGLNKEIMIFLFDGVRIGNNDTPDSLGMENDDIIDVVYHQKGFISV</sequence>
<dbReference type="PANTHER" id="PTHR10562">
    <property type="entry name" value="SMALL UBIQUITIN-RELATED MODIFIER"/>
    <property type="match status" value="1"/>
</dbReference>
<evidence type="ECO:0000313" key="3">
    <source>
        <dbReference type="Proteomes" id="UP000615446"/>
    </source>
</evidence>
<dbReference type="Pfam" id="PF11976">
    <property type="entry name" value="Rad60-SLD"/>
    <property type="match status" value="1"/>
</dbReference>
<feature type="domain" description="Ubiquitin-like" evidence="1">
    <location>
        <begin position="30"/>
        <end position="105"/>
    </location>
</feature>
<dbReference type="SUPFAM" id="SSF54236">
    <property type="entry name" value="Ubiquitin-like"/>
    <property type="match status" value="1"/>
</dbReference>
<dbReference type="InterPro" id="IPR022617">
    <property type="entry name" value="Rad60/SUMO-like_dom"/>
</dbReference>
<evidence type="ECO:0000259" key="1">
    <source>
        <dbReference type="PROSITE" id="PS50053"/>
    </source>
</evidence>
<evidence type="ECO:0000313" key="2">
    <source>
        <dbReference type="EMBL" id="GES76375.1"/>
    </source>
</evidence>
<dbReference type="EMBL" id="BLAL01000020">
    <property type="protein sequence ID" value="GES76375.1"/>
    <property type="molecule type" value="Genomic_DNA"/>
</dbReference>
<dbReference type="Gene3D" id="3.10.20.90">
    <property type="entry name" value="Phosphatidylinositol 3-kinase Catalytic Subunit, Chain A, domain 1"/>
    <property type="match status" value="1"/>
</dbReference>
<dbReference type="AlphaFoldDB" id="A0A8H3KY46"/>
<proteinExistence type="predicted"/>
<dbReference type="InterPro" id="IPR000626">
    <property type="entry name" value="Ubiquitin-like_dom"/>
</dbReference>
<dbReference type="Proteomes" id="UP000615446">
    <property type="component" value="Unassembled WGS sequence"/>
</dbReference>
<organism evidence="2 3">
    <name type="scientific">Rhizophagus clarus</name>
    <dbReference type="NCBI Taxonomy" id="94130"/>
    <lineage>
        <taxon>Eukaryota</taxon>
        <taxon>Fungi</taxon>
        <taxon>Fungi incertae sedis</taxon>
        <taxon>Mucoromycota</taxon>
        <taxon>Glomeromycotina</taxon>
        <taxon>Glomeromycetes</taxon>
        <taxon>Glomerales</taxon>
        <taxon>Glomeraceae</taxon>
        <taxon>Rhizophagus</taxon>
    </lineage>
</organism>
<reference evidence="2" key="1">
    <citation type="submission" date="2019-10" db="EMBL/GenBank/DDBJ databases">
        <title>Conservation and host-specific expression of non-tandemly repeated heterogenous ribosome RNA gene in arbuscular mycorrhizal fungi.</title>
        <authorList>
            <person name="Maeda T."/>
            <person name="Kobayashi Y."/>
            <person name="Nakagawa T."/>
            <person name="Ezawa T."/>
            <person name="Yamaguchi K."/>
            <person name="Bino T."/>
            <person name="Nishimoto Y."/>
            <person name="Shigenobu S."/>
            <person name="Kawaguchi M."/>
        </authorList>
    </citation>
    <scope>NUCLEOTIDE SEQUENCE</scope>
    <source>
        <strain evidence="2">HR1</strain>
    </source>
</reference>
<dbReference type="OrthoDB" id="442921at2759"/>
<dbReference type="InterPro" id="IPR029071">
    <property type="entry name" value="Ubiquitin-like_domsf"/>
</dbReference>
<protein>
    <submittedName>
        <fullName evidence="2">Small ubiquitin-related modifier 1-like</fullName>
    </submittedName>
</protein>
<dbReference type="PROSITE" id="PS50053">
    <property type="entry name" value="UBIQUITIN_2"/>
    <property type="match status" value="1"/>
</dbReference>
<comment type="caution">
    <text evidence="2">The sequence shown here is derived from an EMBL/GenBank/DDBJ whole genome shotgun (WGS) entry which is preliminary data.</text>
</comment>
<accession>A0A8H3KY46</accession>
<name>A0A8H3KY46_9GLOM</name>